<dbReference type="Pfam" id="PF13365">
    <property type="entry name" value="Trypsin_2"/>
    <property type="match status" value="1"/>
</dbReference>
<evidence type="ECO:0000256" key="1">
    <source>
        <dbReference type="SAM" id="Phobius"/>
    </source>
</evidence>
<evidence type="ECO:0000313" key="3">
    <source>
        <dbReference type="Proteomes" id="UP000176377"/>
    </source>
</evidence>
<dbReference type="InterPro" id="IPR009003">
    <property type="entry name" value="Peptidase_S1_PA"/>
</dbReference>
<dbReference type="EMBL" id="MFLA01000001">
    <property type="protein sequence ID" value="OGG60808.1"/>
    <property type="molecule type" value="Genomic_DNA"/>
</dbReference>
<sequence length="283" mass="29080">MDLEKLNKSQVVLLTLLISFVTSLATGIVAVALMEQAPPAITQTVNRIVERTVERVASQAAAVASATTPAPTVVREGDLMAKAIEKVSPSVVRLFTPGKDESGKDIQLFIGLAIVSDASGILVADAGTPDGPLTALRSDNVEVPVTIIDRPKDANLIRLQAATTTGEKNDKVNWVPATFSSKDGSLGQSVVAIAGRTSPHVAKGIITAIPQADGKDSSAGFVETDIPADSFAAGSPLIDADGNVIAVATRDSRIAAPGGFLASSKIVLQNKAQEGGQKDSPAP</sequence>
<dbReference type="Proteomes" id="UP000176377">
    <property type="component" value="Unassembled WGS sequence"/>
</dbReference>
<name>A0A1F6DHC0_9BACT</name>
<dbReference type="Gene3D" id="2.40.10.120">
    <property type="match status" value="1"/>
</dbReference>
<accession>A0A1F6DHC0</accession>
<gene>
    <name evidence="2" type="ORF">A2765_01710</name>
</gene>
<keyword evidence="1" id="KW-0812">Transmembrane</keyword>
<reference evidence="2 3" key="1">
    <citation type="journal article" date="2016" name="Nat. Commun.">
        <title>Thousands of microbial genomes shed light on interconnected biogeochemical processes in an aquifer system.</title>
        <authorList>
            <person name="Anantharaman K."/>
            <person name="Brown C.T."/>
            <person name="Hug L.A."/>
            <person name="Sharon I."/>
            <person name="Castelle C.J."/>
            <person name="Probst A.J."/>
            <person name="Thomas B.C."/>
            <person name="Singh A."/>
            <person name="Wilkins M.J."/>
            <person name="Karaoz U."/>
            <person name="Brodie E.L."/>
            <person name="Williams K.H."/>
            <person name="Hubbard S.S."/>
            <person name="Banfield J.F."/>
        </authorList>
    </citation>
    <scope>NUCLEOTIDE SEQUENCE [LARGE SCALE GENOMIC DNA]</scope>
</reference>
<dbReference type="SUPFAM" id="SSF50494">
    <property type="entry name" value="Trypsin-like serine proteases"/>
    <property type="match status" value="1"/>
</dbReference>
<organism evidence="2 3">
    <name type="scientific">Candidatus Kaiserbacteria bacterium RIFCSPHIGHO2_01_FULL_56_24</name>
    <dbReference type="NCBI Taxonomy" id="1798487"/>
    <lineage>
        <taxon>Bacteria</taxon>
        <taxon>Candidatus Kaiseribacteriota</taxon>
    </lineage>
</organism>
<keyword evidence="1" id="KW-0472">Membrane</keyword>
<keyword evidence="1" id="KW-1133">Transmembrane helix</keyword>
<evidence type="ECO:0000313" key="2">
    <source>
        <dbReference type="EMBL" id="OGG60808.1"/>
    </source>
</evidence>
<dbReference type="AlphaFoldDB" id="A0A1F6DHC0"/>
<evidence type="ECO:0008006" key="4">
    <source>
        <dbReference type="Google" id="ProtNLM"/>
    </source>
</evidence>
<comment type="caution">
    <text evidence="2">The sequence shown here is derived from an EMBL/GenBank/DDBJ whole genome shotgun (WGS) entry which is preliminary data.</text>
</comment>
<protein>
    <recommendedName>
        <fullName evidence="4">Serine protease</fullName>
    </recommendedName>
</protein>
<feature type="transmembrane region" description="Helical" evidence="1">
    <location>
        <begin position="12"/>
        <end position="34"/>
    </location>
</feature>
<proteinExistence type="predicted"/>